<dbReference type="AlphaFoldDB" id="A0A554X8U0"/>
<proteinExistence type="predicted"/>
<dbReference type="OrthoDB" id="8776015at2"/>
<gene>
    <name evidence="2" type="ORF">Tther_00034</name>
</gene>
<evidence type="ECO:0000313" key="3">
    <source>
        <dbReference type="Proteomes" id="UP000318542"/>
    </source>
</evidence>
<reference evidence="2 3" key="1">
    <citation type="submission" date="2019-07" db="EMBL/GenBank/DDBJ databases">
        <title>Tepidimonas thermarum AA-1 draft genome.</title>
        <authorList>
            <person name="Da Costa M.S."/>
            <person name="Froufe H.J.C."/>
            <person name="Egas C."/>
            <person name="Albuquerque L."/>
        </authorList>
    </citation>
    <scope>NUCLEOTIDE SEQUENCE [LARGE SCALE GENOMIC DNA]</scope>
    <source>
        <strain evidence="2 3">AA-1</strain>
    </source>
</reference>
<evidence type="ECO:0000313" key="2">
    <source>
        <dbReference type="EMBL" id="TSE32248.1"/>
    </source>
</evidence>
<dbReference type="Proteomes" id="UP000318542">
    <property type="component" value="Unassembled WGS sequence"/>
</dbReference>
<sequence>MRPMQWSAVAAAALWLVGCATQPTGSQTSTPAAATSAAAAPAAPAAASAAAPAAAPAAVQAQEFFVVLPEDGRYYAFGSAKLYQDFLAHGEVALTRSRIGAGPNGQTIVFGITNDDVKAGKPSAAELTYDGKLPPAPQFYGEVFKNGRYYVFDDLKALLEFASHGEVPYSYTDIGAGPNGATLVWVMDKNSYAKGKPTERLQRFQALRAGK</sequence>
<comment type="caution">
    <text evidence="2">The sequence shown here is derived from an EMBL/GenBank/DDBJ whole genome shotgun (WGS) entry which is preliminary data.</text>
</comment>
<dbReference type="PROSITE" id="PS51257">
    <property type="entry name" value="PROKAR_LIPOPROTEIN"/>
    <property type="match status" value="1"/>
</dbReference>
<dbReference type="EMBL" id="VJOL01000001">
    <property type="protein sequence ID" value="TSE32248.1"/>
    <property type="molecule type" value="Genomic_DNA"/>
</dbReference>
<protein>
    <recommendedName>
        <fullName evidence="4">Lipoprotein</fullName>
    </recommendedName>
</protein>
<feature type="signal peptide" evidence="1">
    <location>
        <begin position="1"/>
        <end position="22"/>
    </location>
</feature>
<evidence type="ECO:0008006" key="4">
    <source>
        <dbReference type="Google" id="ProtNLM"/>
    </source>
</evidence>
<accession>A0A554X8U0</accession>
<name>A0A554X8U0_9BURK</name>
<keyword evidence="1" id="KW-0732">Signal</keyword>
<feature type="chain" id="PRO_5021768247" description="Lipoprotein" evidence="1">
    <location>
        <begin position="23"/>
        <end position="211"/>
    </location>
</feature>
<evidence type="ECO:0000256" key="1">
    <source>
        <dbReference type="SAM" id="SignalP"/>
    </source>
</evidence>
<keyword evidence="3" id="KW-1185">Reference proteome</keyword>
<organism evidence="2 3">
    <name type="scientific">Tepidimonas thermarum</name>
    <dbReference type="NCBI Taxonomy" id="335431"/>
    <lineage>
        <taxon>Bacteria</taxon>
        <taxon>Pseudomonadati</taxon>
        <taxon>Pseudomonadota</taxon>
        <taxon>Betaproteobacteria</taxon>
        <taxon>Burkholderiales</taxon>
        <taxon>Tepidimonas</taxon>
    </lineage>
</organism>
<dbReference type="RefSeq" id="WP_143899641.1">
    <property type="nucleotide sequence ID" value="NZ_VJOL01000001.1"/>
</dbReference>